<dbReference type="PANTHER" id="PTHR46323">
    <property type="entry name" value="BETA-GALACTOSIDASE"/>
    <property type="match status" value="1"/>
</dbReference>
<keyword evidence="4" id="KW-0378">Hydrolase</keyword>
<feature type="chain" id="PRO_5003477961" description="beta-galactosidase" evidence="6">
    <location>
        <begin position="20"/>
        <end position="625"/>
    </location>
</feature>
<dbReference type="Pfam" id="PF02837">
    <property type="entry name" value="Glyco_hydro_2_N"/>
    <property type="match status" value="1"/>
</dbReference>
<keyword evidence="5" id="KW-0326">Glycosidase</keyword>
<dbReference type="InterPro" id="IPR006103">
    <property type="entry name" value="Glyco_hydro_2_cat"/>
</dbReference>
<dbReference type="Pfam" id="PF02836">
    <property type="entry name" value="Glyco_hydro_2_C"/>
    <property type="match status" value="1"/>
</dbReference>
<feature type="domain" description="Glycoside hydrolase family 2 catalytic" evidence="8">
    <location>
        <begin position="352"/>
        <end position="478"/>
    </location>
</feature>
<dbReference type="SUPFAM" id="SSF51445">
    <property type="entry name" value="(Trans)glycosidases"/>
    <property type="match status" value="1"/>
</dbReference>
<dbReference type="STRING" id="742725.HMPREF9450_01181"/>
<evidence type="ECO:0000259" key="8">
    <source>
        <dbReference type="Pfam" id="PF02836"/>
    </source>
</evidence>
<dbReference type="RefSeq" id="WP_009133987.1">
    <property type="nucleotide sequence ID" value="NZ_CP102250.1"/>
</dbReference>
<dbReference type="Gene3D" id="2.60.40.10">
    <property type="entry name" value="Immunoglobulins"/>
    <property type="match status" value="2"/>
</dbReference>
<evidence type="ECO:0000259" key="9">
    <source>
        <dbReference type="Pfam" id="PF02837"/>
    </source>
</evidence>
<organism evidence="11 12">
    <name type="scientific">Alistipes indistinctus YIT 12060</name>
    <dbReference type="NCBI Taxonomy" id="742725"/>
    <lineage>
        <taxon>Bacteria</taxon>
        <taxon>Pseudomonadati</taxon>
        <taxon>Bacteroidota</taxon>
        <taxon>Bacteroidia</taxon>
        <taxon>Bacteroidales</taxon>
        <taxon>Rikenellaceae</taxon>
        <taxon>Alistipes</taxon>
    </lineage>
</organism>
<dbReference type="GO" id="GO:0004565">
    <property type="term" value="F:beta-galactosidase activity"/>
    <property type="evidence" value="ECO:0007669"/>
    <property type="project" value="UniProtKB-EC"/>
</dbReference>
<dbReference type="EC" id="3.2.1.23" evidence="3"/>
<evidence type="ECO:0000313" key="12">
    <source>
        <dbReference type="Proteomes" id="UP000006008"/>
    </source>
</evidence>
<evidence type="ECO:0000259" key="10">
    <source>
        <dbReference type="Pfam" id="PF16353"/>
    </source>
</evidence>
<dbReference type="InterPro" id="IPR006102">
    <property type="entry name" value="Ig-like_GH2"/>
</dbReference>
<accession>G5H8C1</accession>
<dbReference type="PANTHER" id="PTHR46323:SF2">
    <property type="entry name" value="BETA-GALACTOSIDASE"/>
    <property type="match status" value="1"/>
</dbReference>
<keyword evidence="6" id="KW-0732">Signal</keyword>
<gene>
    <name evidence="11" type="ORF">HMPREF9450_01181</name>
</gene>
<dbReference type="SUPFAM" id="SSF49785">
    <property type="entry name" value="Galactose-binding domain-like"/>
    <property type="match status" value="1"/>
</dbReference>
<evidence type="ECO:0000259" key="7">
    <source>
        <dbReference type="Pfam" id="PF00703"/>
    </source>
</evidence>
<dbReference type="InterPro" id="IPR008979">
    <property type="entry name" value="Galactose-bd-like_sf"/>
</dbReference>
<feature type="domain" description="Glycoside hydrolase family 2 immunoglobulin-like beta-sandwich" evidence="7">
    <location>
        <begin position="214"/>
        <end position="324"/>
    </location>
</feature>
<name>G5H8C1_9BACT</name>
<dbReference type="SUPFAM" id="SSF49303">
    <property type="entry name" value="beta-Galactosidase/glucuronidase domain"/>
    <property type="match status" value="2"/>
</dbReference>
<dbReference type="PRINTS" id="PR00132">
    <property type="entry name" value="GLHYDRLASE2"/>
</dbReference>
<sequence length="625" mass="69865">MKGFIYSVWLSCLACTAAAQESQSAPTQELPPLQNPEQVSIHREAPRTQLYSYNKKEFALAGDTSSSTYMQKLGGEWKVKTFSAPTPIDSVQVTADASFWPGITPPQKGDNGAWAAIYRHEFKMPFAWIDREVFAHVGPVHRAYYLYINGRLAGYHEDSKTPAEFDITKLVTEGKNHMAIVAYADPVSTTLENQIQTKGTALQGDVYVFAQPKVRMRDYVIDTRFAPDGTSGLFNFGVIVKSHLLNPKQVTVYYDLYGPDSTLVRSGKRDARFEMRLEDTVRFFENIPNIESWSHESPKLYTVALRIQHEGRFTDYTTLKIGFRDVQFSDKGITINGRPVELRAIDYLCPDDEATLCNDLLKFRMAGINLLRVERYPQSKRFYDLCDQYGIYVCDQANLDTHLSGESLQAGGTPANDTLWQQAYTDRVLNMYHFSKNHPSVIMFSLGGKAGRGYNMYEAYLALKAVEKNRPVIYGAAGAEWNTDMVVGTPGGRNASDTRYTLQFGTPSQWQTSPATPAAITVEPIDIEHGKAVIRNGFTLANLLNFEVAYTVSSKSKVILQGRLNPDIKPGSSSPVEAALDALKPGKYTLTIFVAHKDAMPWAKKGERLAEQSYPLVIPKQPKGK</sequence>
<dbReference type="InterPro" id="IPR050347">
    <property type="entry name" value="Bact_Beta-galactosidase"/>
</dbReference>
<dbReference type="AlphaFoldDB" id="G5H8C1"/>
<dbReference type="GO" id="GO:0009341">
    <property type="term" value="C:beta-galactosidase complex"/>
    <property type="evidence" value="ECO:0007669"/>
    <property type="project" value="TreeGrafter"/>
</dbReference>
<reference evidence="11 12" key="1">
    <citation type="submission" date="2011-08" db="EMBL/GenBank/DDBJ databases">
        <title>The Genome Sequence of Alistipes indistinctus YIT 12060.</title>
        <authorList>
            <consortium name="The Broad Institute Genome Sequencing Platform"/>
            <person name="Earl A."/>
            <person name="Ward D."/>
            <person name="Feldgarden M."/>
            <person name="Gevers D."/>
            <person name="Morotomi M."/>
            <person name="Young S.K."/>
            <person name="Zeng Q."/>
            <person name="Gargeya S."/>
            <person name="Fitzgerald M."/>
            <person name="Haas B."/>
            <person name="Abouelleil A."/>
            <person name="Alvarado L."/>
            <person name="Arachchi H.M."/>
            <person name="Berlin A."/>
            <person name="Brown A."/>
            <person name="Chapman S.B."/>
            <person name="Chen Z."/>
            <person name="Dunbar C."/>
            <person name="Freedman E."/>
            <person name="Gearin G."/>
            <person name="Gellesch M."/>
            <person name="Goldberg J."/>
            <person name="Griggs A."/>
            <person name="Gujja S."/>
            <person name="Heiman D."/>
            <person name="Howarth C."/>
            <person name="Larson L."/>
            <person name="Lui A."/>
            <person name="MacDonald P.J.P."/>
            <person name="Montmayeur A."/>
            <person name="Murphy C."/>
            <person name="Neiman D."/>
            <person name="Pearson M."/>
            <person name="Priest M."/>
            <person name="Roberts A."/>
            <person name="Saif S."/>
            <person name="Shea T."/>
            <person name="Shenoy N."/>
            <person name="Sisk P."/>
            <person name="Stolte C."/>
            <person name="Sykes S."/>
            <person name="Wortman J."/>
            <person name="Nusbaum C."/>
            <person name="Birren B."/>
        </authorList>
    </citation>
    <scope>NUCLEOTIDE SEQUENCE [LARGE SCALE GENOMIC DNA]</scope>
    <source>
        <strain evidence="11 12">YIT 12060</strain>
    </source>
</reference>
<evidence type="ECO:0000256" key="2">
    <source>
        <dbReference type="ARBA" id="ARBA00007401"/>
    </source>
</evidence>
<dbReference type="InterPro" id="IPR032312">
    <property type="entry name" value="LacZ_4"/>
</dbReference>
<keyword evidence="12" id="KW-1185">Reference proteome</keyword>
<comment type="similarity">
    <text evidence="2">Belongs to the glycosyl hydrolase 2 family.</text>
</comment>
<dbReference type="Gene3D" id="2.60.120.260">
    <property type="entry name" value="Galactose-binding domain-like"/>
    <property type="match status" value="1"/>
</dbReference>
<dbReference type="Pfam" id="PF16353">
    <property type="entry name" value="LacZ_4"/>
    <property type="match status" value="1"/>
</dbReference>
<dbReference type="InterPro" id="IPR006101">
    <property type="entry name" value="Glyco_hydro_2"/>
</dbReference>
<dbReference type="InterPro" id="IPR006104">
    <property type="entry name" value="Glyco_hydro_2_N"/>
</dbReference>
<dbReference type="InterPro" id="IPR013783">
    <property type="entry name" value="Ig-like_fold"/>
</dbReference>
<feature type="domain" description="Beta-galactosidase" evidence="10">
    <location>
        <begin position="533"/>
        <end position="616"/>
    </location>
</feature>
<evidence type="ECO:0000256" key="5">
    <source>
        <dbReference type="ARBA" id="ARBA00023295"/>
    </source>
</evidence>
<comment type="caution">
    <text evidence="11">The sequence shown here is derived from an EMBL/GenBank/DDBJ whole genome shotgun (WGS) entry which is preliminary data.</text>
</comment>
<feature type="domain" description="Glycosyl hydrolases family 2 sugar binding" evidence="9">
    <location>
        <begin position="112"/>
        <end position="209"/>
    </location>
</feature>
<evidence type="ECO:0000256" key="4">
    <source>
        <dbReference type="ARBA" id="ARBA00022801"/>
    </source>
</evidence>
<dbReference type="Proteomes" id="UP000006008">
    <property type="component" value="Unassembled WGS sequence"/>
</dbReference>
<dbReference type="HOGENOM" id="CLU_002346_3_2_10"/>
<dbReference type="InterPro" id="IPR036156">
    <property type="entry name" value="Beta-gal/glucu_dom_sf"/>
</dbReference>
<dbReference type="Gene3D" id="3.20.20.80">
    <property type="entry name" value="Glycosidases"/>
    <property type="match status" value="1"/>
</dbReference>
<comment type="catalytic activity">
    <reaction evidence="1">
        <text>Hydrolysis of terminal non-reducing beta-D-galactose residues in beta-D-galactosides.</text>
        <dbReference type="EC" id="3.2.1.23"/>
    </reaction>
</comment>
<dbReference type="GeneID" id="92815790"/>
<protein>
    <recommendedName>
        <fullName evidence="3">beta-galactosidase</fullName>
        <ecNumber evidence="3">3.2.1.23</ecNumber>
    </recommendedName>
</protein>
<dbReference type="GO" id="GO:0005990">
    <property type="term" value="P:lactose catabolic process"/>
    <property type="evidence" value="ECO:0007669"/>
    <property type="project" value="TreeGrafter"/>
</dbReference>
<proteinExistence type="inferred from homology"/>
<dbReference type="PATRIC" id="fig|742725.3.peg.1251"/>
<feature type="signal peptide" evidence="6">
    <location>
        <begin position="1"/>
        <end position="19"/>
    </location>
</feature>
<dbReference type="Pfam" id="PF00703">
    <property type="entry name" value="Glyco_hydro_2"/>
    <property type="match status" value="1"/>
</dbReference>
<dbReference type="eggNOG" id="COG3250">
    <property type="taxonomic scope" value="Bacteria"/>
</dbReference>
<evidence type="ECO:0000256" key="3">
    <source>
        <dbReference type="ARBA" id="ARBA00012756"/>
    </source>
</evidence>
<dbReference type="InterPro" id="IPR017853">
    <property type="entry name" value="GH"/>
</dbReference>
<evidence type="ECO:0000313" key="11">
    <source>
        <dbReference type="EMBL" id="EHB92316.1"/>
    </source>
</evidence>
<evidence type="ECO:0000256" key="6">
    <source>
        <dbReference type="SAM" id="SignalP"/>
    </source>
</evidence>
<dbReference type="EMBL" id="ADLD01000011">
    <property type="protein sequence ID" value="EHB92316.1"/>
    <property type="molecule type" value="Genomic_DNA"/>
</dbReference>
<evidence type="ECO:0000256" key="1">
    <source>
        <dbReference type="ARBA" id="ARBA00001412"/>
    </source>
</evidence>